<dbReference type="AlphaFoldDB" id="A0A1X7SNH4"/>
<dbReference type="GO" id="GO:0004842">
    <property type="term" value="F:ubiquitin-protein transferase activity"/>
    <property type="evidence" value="ECO:0007669"/>
    <property type="project" value="InterPro"/>
</dbReference>
<dbReference type="EnsemblMetazoa" id="Aqu2.1.03642_001">
    <property type="protein sequence ID" value="Aqu2.1.03642_001"/>
    <property type="gene ID" value="Aqu2.1.03642"/>
</dbReference>
<proteinExistence type="predicted"/>
<dbReference type="PANTHER" id="PTHR22605:SF16">
    <property type="entry name" value="E3 UBIQUITIN-PROTEIN LIGASE RNF213"/>
    <property type="match status" value="1"/>
</dbReference>
<dbReference type="InParanoid" id="A0A1X7SNH4"/>
<dbReference type="PANTHER" id="PTHR22605">
    <property type="entry name" value="RZ-TYPE DOMAIN-CONTAINING PROTEIN"/>
    <property type="match status" value="1"/>
</dbReference>
<dbReference type="GO" id="GO:0016887">
    <property type="term" value="F:ATP hydrolysis activity"/>
    <property type="evidence" value="ECO:0007669"/>
    <property type="project" value="InterPro"/>
</dbReference>
<name>A0A1X7SNH4_AMPQE</name>
<dbReference type="eggNOG" id="ENOG502QQ65">
    <property type="taxonomic scope" value="Eukaryota"/>
</dbReference>
<organism evidence="1">
    <name type="scientific">Amphimedon queenslandica</name>
    <name type="common">Sponge</name>
    <dbReference type="NCBI Taxonomy" id="400682"/>
    <lineage>
        <taxon>Eukaryota</taxon>
        <taxon>Metazoa</taxon>
        <taxon>Porifera</taxon>
        <taxon>Demospongiae</taxon>
        <taxon>Heteroscleromorpha</taxon>
        <taxon>Haplosclerida</taxon>
        <taxon>Niphatidae</taxon>
        <taxon>Amphimedon</taxon>
    </lineage>
</organism>
<reference evidence="1" key="1">
    <citation type="submission" date="2017-05" db="UniProtKB">
        <authorList>
            <consortium name="EnsemblMetazoa"/>
        </authorList>
    </citation>
    <scope>IDENTIFICATION</scope>
</reference>
<dbReference type="OrthoDB" id="6142015at2759"/>
<protein>
    <submittedName>
        <fullName evidence="1">Uncharacterized protein</fullName>
    </submittedName>
</protein>
<accession>A0A1X7SNH4</accession>
<evidence type="ECO:0000313" key="1">
    <source>
        <dbReference type="EnsemblMetazoa" id="Aqu2.1.03642_001"/>
    </source>
</evidence>
<dbReference type="InterPro" id="IPR031248">
    <property type="entry name" value="RNF213"/>
</dbReference>
<dbReference type="STRING" id="400682.A0A1X7SNH4"/>
<sequence length="230" mass="26033">VSSDDATLSTINSSVVDAGRFLQEYATDRKKKECLEAFAECQDIVKWIQKETKDVTNLVNFVTVALATAAGGEGDMTTDKLSFLRTVGSGFGPLIYRLTKDASYQKLQELCKTLWVTLETAPNLPEMMKQCEKDIDWYQSVKETQGSVEVTSYGQMRNINNYGVYEIGSSKNLILVNRSEGIHLRLRQSGTKRIHKLNYSLDEIRDLESKLVLITGRETKERKQVDLFLD</sequence>